<comment type="caution">
    <text evidence="1">The sequence shown here is derived from an EMBL/GenBank/DDBJ whole genome shotgun (WGS) entry which is preliminary data.</text>
</comment>
<keyword evidence="2" id="KW-1185">Reference proteome</keyword>
<dbReference type="EMBL" id="ACCL02000031">
    <property type="protein sequence ID" value="EET58488.1"/>
    <property type="molecule type" value="Genomic_DNA"/>
</dbReference>
<reference evidence="1" key="1">
    <citation type="submission" date="2009-07" db="EMBL/GenBank/DDBJ databases">
        <authorList>
            <person name="Weinstock G."/>
            <person name="Sodergren E."/>
            <person name="Clifton S."/>
            <person name="Fulton L."/>
            <person name="Fulton B."/>
            <person name="Courtney L."/>
            <person name="Fronick C."/>
            <person name="Harrison M."/>
            <person name="Strong C."/>
            <person name="Farmer C."/>
            <person name="Delahaunty K."/>
            <person name="Markovic C."/>
            <person name="Hall O."/>
            <person name="Minx P."/>
            <person name="Tomlinson C."/>
            <person name="Mitreva M."/>
            <person name="Nelson J."/>
            <person name="Hou S."/>
            <person name="Wollam A."/>
            <person name="Pepin K.H."/>
            <person name="Johnson M."/>
            <person name="Bhonagiri V."/>
            <person name="Nash W.E."/>
            <person name="Warren W."/>
            <person name="Chinwalla A."/>
            <person name="Mardis E.R."/>
            <person name="Wilson R.K."/>
        </authorList>
    </citation>
    <scope>NUCLEOTIDE SEQUENCE [LARGE SCALE GENOMIC DNA]</scope>
    <source>
        <strain evidence="1">DSM 14469</strain>
    </source>
</reference>
<evidence type="ECO:0000313" key="2">
    <source>
        <dbReference type="Proteomes" id="UP000005561"/>
    </source>
</evidence>
<dbReference type="RefSeq" id="WP_006864325.1">
    <property type="nucleotide sequence ID" value="NZ_ACCL02000031.1"/>
</dbReference>
<dbReference type="Gene3D" id="3.20.20.80">
    <property type="entry name" value="Glycosidases"/>
    <property type="match status" value="1"/>
</dbReference>
<dbReference type="STRING" id="168384.SAMN05660368_03956"/>
<dbReference type="CDD" id="cd03143">
    <property type="entry name" value="A4_beta-galactosidase_middle_domain"/>
    <property type="match status" value="1"/>
</dbReference>
<evidence type="ECO:0008006" key="3">
    <source>
        <dbReference type="Google" id="ProtNLM"/>
    </source>
</evidence>
<dbReference type="Proteomes" id="UP000005561">
    <property type="component" value="Unassembled WGS sequence"/>
</dbReference>
<dbReference type="OrthoDB" id="2011061at2"/>
<dbReference type="SUPFAM" id="SSF52317">
    <property type="entry name" value="Class I glutamine amidotransferase-like"/>
    <property type="match status" value="1"/>
</dbReference>
<dbReference type="Gene3D" id="3.40.50.880">
    <property type="match status" value="1"/>
</dbReference>
<protein>
    <recommendedName>
        <fullName evidence="3">Glycoside hydrolase family 42 N-terminal domain-containing protein</fullName>
    </recommendedName>
</protein>
<dbReference type="eggNOG" id="COG1874">
    <property type="taxonomic scope" value="Bacteria"/>
</dbReference>
<proteinExistence type="predicted"/>
<dbReference type="InterPro" id="IPR029062">
    <property type="entry name" value="Class_I_gatase-like"/>
</dbReference>
<accession>C6LLM4</accession>
<dbReference type="AlphaFoldDB" id="C6LLM4"/>
<sequence>MIIDKKTGEPYINIWFGNFYRPAYDDKKFVKENIALLKKLGFNSVMLDTKAWEDFKERYEGKEASQFVAMHEYMQRELKNMGMSHEFLALYLNGDNLYPNIRFSPPIYGESVIDKDGNDGKWYRYWSDKAKASMEEHVARVLESYGENYVTVTVNGREGKPICSMWDPIVAPSFDEEGRKRYLHWLENEYQGDIGLFNQVYGVEKTGFDTLEKEDYWFECRYPDCLTFSEEDVRNQTPKARMLMDNRKWQCKELCLYFQDMKERLHRIDESLYLCPDMAQWGYFLNVDGSRLTGVGFADLWDTAARGIDIYRLAEYVDCAHFLSVPVTPDGDPEAYVTSCHHSMMRSMNSGREFIGGIYWGRYLYNDIYTVLTPCEIVASIVASGASGYTSYGMCGLDDGGLLHRMEGYFNDSLGRANEWAKEVIPQLGAKKKSDIAILFPSAMAAYETMRTEGNKERRLDLLGWYKACRDLGAEADVTDSKNLCKEHFLDSYRVLIIPDNDCYEMNPDPEFEETLRAWCEHGGIVLYGPDSALAKNCFGVEAYRHQPDAIRYQEAGMVKSRNFCTYSGGKCVAAYLSDGEPCVTQYQTGKGYQYAFGFSYGYAYNTKFIPHVPVEQKNNELYPLEMMKGNILADILKDTAGMETKLQKNIERAYFANGEIIINHTSYPFYVEQEGEKQYQYPVNETLLLPHSAVFVKSDNHEIELLKHTSQ</sequence>
<evidence type="ECO:0000313" key="1">
    <source>
        <dbReference type="EMBL" id="EET58488.1"/>
    </source>
</evidence>
<gene>
    <name evidence="1" type="ORF">BRYFOR_09572</name>
</gene>
<organism evidence="1 2">
    <name type="scientific">Marvinbryantia formatexigens DSM 14469</name>
    <dbReference type="NCBI Taxonomy" id="478749"/>
    <lineage>
        <taxon>Bacteria</taxon>
        <taxon>Bacillati</taxon>
        <taxon>Bacillota</taxon>
        <taxon>Clostridia</taxon>
        <taxon>Lachnospirales</taxon>
        <taxon>Lachnospiraceae</taxon>
        <taxon>Marvinbryantia</taxon>
    </lineage>
</organism>
<name>C6LLM4_9FIRM</name>